<dbReference type="Pfam" id="PF00015">
    <property type="entry name" value="MCPsignal"/>
    <property type="match status" value="1"/>
</dbReference>
<dbReference type="Pfam" id="PF22673">
    <property type="entry name" value="MCP-like_PDC_1"/>
    <property type="match status" value="1"/>
</dbReference>
<dbReference type="GO" id="GO:0016020">
    <property type="term" value="C:membrane"/>
    <property type="evidence" value="ECO:0007669"/>
    <property type="project" value="InterPro"/>
</dbReference>
<keyword evidence="4" id="KW-0472">Membrane</keyword>
<dbReference type="KEGG" id="aram:KAR29_00610"/>
<feature type="transmembrane region" description="Helical" evidence="4">
    <location>
        <begin position="320"/>
        <end position="342"/>
    </location>
</feature>
<dbReference type="Proteomes" id="UP000671879">
    <property type="component" value="Chromosome"/>
</dbReference>
<dbReference type="PANTHER" id="PTHR32089">
    <property type="entry name" value="METHYL-ACCEPTING CHEMOTAXIS PROTEIN MCPB"/>
    <property type="match status" value="1"/>
</dbReference>
<dbReference type="AlphaFoldDB" id="A0A9Q7EZR9"/>
<dbReference type="GO" id="GO:0007165">
    <property type="term" value="P:signal transduction"/>
    <property type="evidence" value="ECO:0007669"/>
    <property type="project" value="UniProtKB-KW"/>
</dbReference>
<dbReference type="EMBL" id="CP072943">
    <property type="protein sequence ID" value="QTX32487.1"/>
    <property type="molecule type" value="Genomic_DNA"/>
</dbReference>
<evidence type="ECO:0000256" key="3">
    <source>
        <dbReference type="PROSITE-ProRule" id="PRU00284"/>
    </source>
</evidence>
<keyword evidence="4" id="KW-0812">Transmembrane</keyword>
<dbReference type="SUPFAM" id="SSF58104">
    <property type="entry name" value="Methyl-accepting chemotaxis protein (MCP) signaling domain"/>
    <property type="match status" value="1"/>
</dbReference>
<keyword evidence="4" id="KW-1133">Transmembrane helix</keyword>
<evidence type="ECO:0000313" key="8">
    <source>
        <dbReference type="Proteomes" id="UP000671879"/>
    </source>
</evidence>
<feature type="domain" description="Methyl-accepting transducer" evidence="5">
    <location>
        <begin position="417"/>
        <end position="651"/>
    </location>
</feature>
<evidence type="ECO:0000259" key="6">
    <source>
        <dbReference type="PROSITE" id="PS50885"/>
    </source>
</evidence>
<accession>A0A9Q7EZR9</accession>
<dbReference type="Gene3D" id="3.30.450.20">
    <property type="entry name" value="PAS domain"/>
    <property type="match status" value="2"/>
</dbReference>
<evidence type="ECO:0000256" key="2">
    <source>
        <dbReference type="ARBA" id="ARBA00029447"/>
    </source>
</evidence>
<sequence>MKMAMKLREKITAIVLAVVLVVFGSVVGVITAVNRRESMMEARQVALIRSRELANEVRLQFERPLDVARSLAGVLEGLGAAGSLDRALVNGMLAQVLRRNPDFFGVWTCWEPGAFDGRDGDFVGAKGHDGTGRFIPYWYRDGDEVALEALVGYDVPGEGDYYLRAMESGRETVLDPFEYEVGGRKVAMTTLAVPVEIGGRRVGAVGVDIALEVLQEMTTKMRFYETGFGRLLSHGGMVASHPSRDRIGDVAGEIQGAGGDEVLRRIRRGESWFEESWSVALKQTTFKAFAPVEIGRTGTPWSFGVVALDEEVLAASNRLFVLPLALTGVGLAVVIAAVWLVAGRIVRPLRTVAAMAERAREGDLTVTRDDFALRSSDELGIMADALAAMIGSQADTVFQIRHAAEAVAATSTSLAALSEETNASMDEVRTRLDQVLELSESNGTSIREMASSIQEMADGAQTMARAAVEGATAGERVGRTASASVEKVQAVVRDLEGVGERPRAGAEAMHHLAGAVKDIAGFVGVIGSIADQTNLLALNAAAVRAGAAGRGFAVVAEEVRKLAGESNGAASEVSKLIGSLEKSMGDSIAVTEEAGAIMKATVDRAAAAVRELEEALEGTRRVIDAIGTVASTSEEQAASSEEMASAMEQITEGTTRISGLIRSIGRASEETSRAAEGVAGQAQEMNLRGEELLSRIARFRLDERRAGVLPLSSEVR</sequence>
<proteinExistence type="inferred from homology"/>
<dbReference type="InterPro" id="IPR004089">
    <property type="entry name" value="MCPsignal_dom"/>
</dbReference>
<keyword evidence="8" id="KW-1185">Reference proteome</keyword>
<evidence type="ECO:0000256" key="1">
    <source>
        <dbReference type="ARBA" id="ARBA00023224"/>
    </source>
</evidence>
<evidence type="ECO:0000256" key="4">
    <source>
        <dbReference type="SAM" id="Phobius"/>
    </source>
</evidence>
<name>A0A9Q7EZR9_9BACT</name>
<dbReference type="PANTHER" id="PTHR32089:SF112">
    <property type="entry name" value="LYSOZYME-LIKE PROTEIN-RELATED"/>
    <property type="match status" value="1"/>
</dbReference>
<dbReference type="Pfam" id="PF00672">
    <property type="entry name" value="HAMP"/>
    <property type="match status" value="1"/>
</dbReference>
<evidence type="ECO:0000313" key="7">
    <source>
        <dbReference type="EMBL" id="QTX32487.1"/>
    </source>
</evidence>
<dbReference type="Gene3D" id="1.10.287.950">
    <property type="entry name" value="Methyl-accepting chemotaxis protein"/>
    <property type="match status" value="1"/>
</dbReference>
<feature type="domain" description="HAMP" evidence="6">
    <location>
        <begin position="343"/>
        <end position="398"/>
    </location>
</feature>
<dbReference type="Gene3D" id="1.10.8.500">
    <property type="entry name" value="HAMP domain in histidine kinase"/>
    <property type="match status" value="1"/>
</dbReference>
<dbReference type="SMART" id="SM00304">
    <property type="entry name" value="HAMP"/>
    <property type="match status" value="2"/>
</dbReference>
<dbReference type="CDD" id="cd06225">
    <property type="entry name" value="HAMP"/>
    <property type="match status" value="1"/>
</dbReference>
<gene>
    <name evidence="7" type="ORF">KAR29_00610</name>
</gene>
<comment type="similarity">
    <text evidence="2">Belongs to the methyl-accepting chemotaxis (MCP) protein family.</text>
</comment>
<dbReference type="InterPro" id="IPR003660">
    <property type="entry name" value="HAMP_dom"/>
</dbReference>
<protein>
    <submittedName>
        <fullName evidence="7">Methyl-accepting chemotaxis protein</fullName>
    </submittedName>
</protein>
<evidence type="ECO:0000259" key="5">
    <source>
        <dbReference type="PROSITE" id="PS50111"/>
    </source>
</evidence>
<dbReference type="PROSITE" id="PS50885">
    <property type="entry name" value="HAMP"/>
    <property type="match status" value="1"/>
</dbReference>
<dbReference type="CDD" id="cd12913">
    <property type="entry name" value="PDC1_MCP_like"/>
    <property type="match status" value="1"/>
</dbReference>
<keyword evidence="1 3" id="KW-0807">Transducer</keyword>
<organism evidence="7 8">
    <name type="scientific">Aminithiophilus ramosus</name>
    <dbReference type="NCBI Taxonomy" id="3029084"/>
    <lineage>
        <taxon>Bacteria</taxon>
        <taxon>Thermotogati</taxon>
        <taxon>Synergistota</taxon>
        <taxon>Synergistia</taxon>
        <taxon>Synergistales</taxon>
        <taxon>Aminithiophilaceae</taxon>
        <taxon>Aminithiophilus</taxon>
    </lineage>
</organism>
<reference evidence="8" key="1">
    <citation type="submission" date="2021-04" db="EMBL/GenBank/DDBJ databases">
        <title>A novel Synergistetes isolate from a pyrite-forming mixed culture.</title>
        <authorList>
            <person name="Bunk B."/>
            <person name="Sproer C."/>
            <person name="Spring S."/>
            <person name="Pester M."/>
        </authorList>
    </citation>
    <scope>NUCLEOTIDE SEQUENCE [LARGE SCALE GENOMIC DNA]</scope>
    <source>
        <strain evidence="8">J.5.4.2-T.3.5.2</strain>
    </source>
</reference>
<dbReference type="SMART" id="SM00283">
    <property type="entry name" value="MA"/>
    <property type="match status" value="1"/>
</dbReference>
<dbReference type="PROSITE" id="PS50111">
    <property type="entry name" value="CHEMOTAXIS_TRANSDUC_2"/>
    <property type="match status" value="1"/>
</dbReference>